<evidence type="ECO:0000256" key="1">
    <source>
        <dbReference type="SAM" id="SignalP"/>
    </source>
</evidence>
<dbReference type="Proteomes" id="UP000319160">
    <property type="component" value="Unassembled WGS sequence"/>
</dbReference>
<dbReference type="OrthoDB" id="3853793at2759"/>
<name>A0A553I358_9PEZI</name>
<sequence length="119" mass="12922">MKLSGITIAFLSTASVIVADSDFIIFNSDELGSPMAVITIDASKVFLDSPANLSGFNIEAGYTNYNKTVFHNLAKDLSPDIPLETRVGAVVGALHGKEYVESEPDMAEDFHRLFQMAHI</sequence>
<evidence type="ECO:0000313" key="3">
    <source>
        <dbReference type="Proteomes" id="UP000319160"/>
    </source>
</evidence>
<accession>A0A553I358</accession>
<dbReference type="EMBL" id="VFLP01000020">
    <property type="protein sequence ID" value="TRX94629.1"/>
    <property type="molecule type" value="Genomic_DNA"/>
</dbReference>
<protein>
    <submittedName>
        <fullName evidence="2">Uncharacterized protein</fullName>
    </submittedName>
</protein>
<gene>
    <name evidence="2" type="ORF">FHL15_004401</name>
</gene>
<feature type="chain" id="PRO_5022124958" evidence="1">
    <location>
        <begin position="20"/>
        <end position="119"/>
    </location>
</feature>
<organism evidence="2 3">
    <name type="scientific">Xylaria flabelliformis</name>
    <dbReference type="NCBI Taxonomy" id="2512241"/>
    <lineage>
        <taxon>Eukaryota</taxon>
        <taxon>Fungi</taxon>
        <taxon>Dikarya</taxon>
        <taxon>Ascomycota</taxon>
        <taxon>Pezizomycotina</taxon>
        <taxon>Sordariomycetes</taxon>
        <taxon>Xylariomycetidae</taxon>
        <taxon>Xylariales</taxon>
        <taxon>Xylariaceae</taxon>
        <taxon>Xylaria</taxon>
    </lineage>
</organism>
<dbReference type="AlphaFoldDB" id="A0A553I358"/>
<keyword evidence="3" id="KW-1185">Reference proteome</keyword>
<reference evidence="3" key="1">
    <citation type="submission" date="2019-06" db="EMBL/GenBank/DDBJ databases">
        <title>Draft genome sequence of the griseofulvin-producing fungus Xylaria cubensis strain G536.</title>
        <authorList>
            <person name="Mead M.E."/>
            <person name="Raja H.A."/>
            <person name="Steenwyk J.L."/>
            <person name="Knowles S.L."/>
            <person name="Oberlies N.H."/>
            <person name="Rokas A."/>
        </authorList>
    </citation>
    <scope>NUCLEOTIDE SEQUENCE [LARGE SCALE GENOMIC DNA]</scope>
    <source>
        <strain evidence="3">G536</strain>
    </source>
</reference>
<evidence type="ECO:0000313" key="2">
    <source>
        <dbReference type="EMBL" id="TRX94629.1"/>
    </source>
</evidence>
<keyword evidence="1" id="KW-0732">Signal</keyword>
<comment type="caution">
    <text evidence="2">The sequence shown here is derived from an EMBL/GenBank/DDBJ whole genome shotgun (WGS) entry which is preliminary data.</text>
</comment>
<proteinExistence type="predicted"/>
<feature type="signal peptide" evidence="1">
    <location>
        <begin position="1"/>
        <end position="19"/>
    </location>
</feature>